<dbReference type="Proteomes" id="UP000368418">
    <property type="component" value="Unassembled WGS sequence"/>
</dbReference>
<gene>
    <name evidence="7" type="ORF">DWY26_14640</name>
    <name evidence="2" type="ORF">ERS852494_03099</name>
    <name evidence="3" type="ORF">ERS852558_03712</name>
    <name evidence="6" type="ORF">F2Y31_10220</name>
    <name evidence="5" type="ORF">F2Y35_10655</name>
    <name evidence="4" type="ORF">F2Y36_19225</name>
</gene>
<dbReference type="InterPro" id="IPR013728">
    <property type="entry name" value="BT_3987-like_N"/>
</dbReference>
<reference evidence="8 9" key="1">
    <citation type="submission" date="2015-09" db="EMBL/GenBank/DDBJ databases">
        <authorList>
            <consortium name="Pathogen Informatics"/>
        </authorList>
    </citation>
    <scope>NUCLEOTIDE SEQUENCE [LARGE SCALE GENOMIC DNA]</scope>
    <source>
        <strain evidence="2 8">2789STDY5834880</strain>
        <strain evidence="3 9">2789STDY5834946</strain>
    </source>
</reference>
<dbReference type="Proteomes" id="UP000475905">
    <property type="component" value="Unassembled WGS sequence"/>
</dbReference>
<dbReference type="Gene3D" id="2.60.120.260">
    <property type="entry name" value="Galactose-binding domain-like"/>
    <property type="match status" value="1"/>
</dbReference>
<evidence type="ECO:0000313" key="8">
    <source>
        <dbReference type="Proteomes" id="UP000095657"/>
    </source>
</evidence>
<dbReference type="Proteomes" id="UP000095725">
    <property type="component" value="Unassembled WGS sequence"/>
</dbReference>
<evidence type="ECO:0000313" key="10">
    <source>
        <dbReference type="Proteomes" id="UP000284205"/>
    </source>
</evidence>
<protein>
    <submittedName>
        <fullName evidence="4">DUF1735 domain-containing protein</fullName>
    </submittedName>
    <submittedName>
        <fullName evidence="3">Domain of uncharacterized function (DUF1735)</fullName>
    </submittedName>
</protein>
<evidence type="ECO:0000259" key="1">
    <source>
        <dbReference type="Pfam" id="PF08522"/>
    </source>
</evidence>
<evidence type="ECO:0000313" key="13">
    <source>
        <dbReference type="Proteomes" id="UP000491168"/>
    </source>
</evidence>
<dbReference type="SUPFAM" id="SSF49785">
    <property type="entry name" value="Galactose-binding domain-like"/>
    <property type="match status" value="1"/>
</dbReference>
<evidence type="ECO:0000313" key="2">
    <source>
        <dbReference type="EMBL" id="CUP79264.1"/>
    </source>
</evidence>
<sequence length="482" mass="54759">MGGNFVNQQKENCMKNNIFKIIIFFLALVSLGACDDGCEDYLDQYESILYFKNNGEQHVTIYDTSNEASCEFTVIRAGYNSKKYSTVDVSVLDAVNIQIYNAENETDYKLLPDNCFKLETPTLAFEDTDNHKKVKAFFYIDKIKELDKANYILPLVLNNSSDDINIDKRQIFIVPDIVTPYLYFEKSGYQPYKAEEGGETSFDITIPISMPMENNWDFDCTLKINPELLTAYNETNHADFELLPDNCYTLAEKVSFVSGKSTSIATVKINIPDDLKFGKYMLPIELSECSMPTFDIKEGTNTYLAGIVYQKHIDITELEEIKLTESMISSNARTEDFESLDPRTQLVNIIDGDINTSFHSYWAFHGYPSDFSEFPYIQVELPHVYSGFKFSYITRTAANGSNNGNANPQELNIYTSENGIDFTLLKTLSDDLPLSEMGATYESELMVPMSGSFRYLRIESTHSKESILNAIAIAELNLWVAE</sequence>
<evidence type="ECO:0000313" key="9">
    <source>
        <dbReference type="Proteomes" id="UP000095725"/>
    </source>
</evidence>
<evidence type="ECO:0000313" key="6">
    <source>
        <dbReference type="EMBL" id="KAA5498961.1"/>
    </source>
</evidence>
<evidence type="ECO:0000313" key="4">
    <source>
        <dbReference type="EMBL" id="KAA5459819.1"/>
    </source>
</evidence>
<dbReference type="EMBL" id="VVYF01000009">
    <property type="protein sequence ID" value="KAA5491825.1"/>
    <property type="molecule type" value="Genomic_DNA"/>
</dbReference>
<accession>A0A174WWH1</accession>
<evidence type="ECO:0000313" key="7">
    <source>
        <dbReference type="EMBL" id="RGR69110.1"/>
    </source>
</evidence>
<reference evidence="11 12" key="3">
    <citation type="journal article" date="2019" name="Nat. Med.">
        <title>A library of human gut bacterial isolates paired with longitudinal multiomics data enables mechanistic microbiome research.</title>
        <authorList>
            <person name="Poyet M."/>
            <person name="Groussin M."/>
            <person name="Gibbons S.M."/>
            <person name="Avila-Pacheco J."/>
            <person name="Jiang X."/>
            <person name="Kearney S.M."/>
            <person name="Perrotta A.R."/>
            <person name="Berdy B."/>
            <person name="Zhao S."/>
            <person name="Lieberman T.D."/>
            <person name="Swanson P.K."/>
            <person name="Smith M."/>
            <person name="Roesemann S."/>
            <person name="Alexander J.E."/>
            <person name="Rich S.A."/>
            <person name="Livny J."/>
            <person name="Vlamakis H."/>
            <person name="Clish C."/>
            <person name="Bullock K."/>
            <person name="Deik A."/>
            <person name="Scott J."/>
            <person name="Pierce K.A."/>
            <person name="Xavier R.J."/>
            <person name="Alm E.J."/>
        </authorList>
    </citation>
    <scope>NUCLEOTIDE SEQUENCE [LARGE SCALE GENOMIC DNA]</scope>
    <source>
        <strain evidence="6 11">BIOML-A19</strain>
        <strain evidence="5 13">BIOML-A21</strain>
        <strain evidence="4 12">BIOML-A31</strain>
    </source>
</reference>
<dbReference type="Proteomes" id="UP000491168">
    <property type="component" value="Unassembled WGS sequence"/>
</dbReference>
<dbReference type="EMBL" id="QRUO01000014">
    <property type="protein sequence ID" value="RGR69110.1"/>
    <property type="molecule type" value="Genomic_DNA"/>
</dbReference>
<organism evidence="3 9">
    <name type="scientific">Bacteroides caccae</name>
    <dbReference type="NCBI Taxonomy" id="47678"/>
    <lineage>
        <taxon>Bacteria</taxon>
        <taxon>Pseudomonadati</taxon>
        <taxon>Bacteroidota</taxon>
        <taxon>Bacteroidia</taxon>
        <taxon>Bacteroidales</taxon>
        <taxon>Bacteroidaceae</taxon>
        <taxon>Bacteroides</taxon>
    </lineage>
</organism>
<name>A0A174WWH1_9BACE</name>
<dbReference type="Proteomes" id="UP000095657">
    <property type="component" value="Unassembled WGS sequence"/>
</dbReference>
<evidence type="ECO:0000313" key="11">
    <source>
        <dbReference type="Proteomes" id="UP000368418"/>
    </source>
</evidence>
<feature type="domain" description="BT-3987-like N-terminal" evidence="1">
    <location>
        <begin position="45"/>
        <end position="163"/>
    </location>
</feature>
<dbReference type="EMBL" id="VVYP01000029">
    <property type="protein sequence ID" value="KAA5459819.1"/>
    <property type="molecule type" value="Genomic_DNA"/>
</dbReference>
<dbReference type="EMBL" id="VVYD01000008">
    <property type="protein sequence ID" value="KAA5498961.1"/>
    <property type="molecule type" value="Genomic_DNA"/>
</dbReference>
<dbReference type="InterPro" id="IPR008979">
    <property type="entry name" value="Galactose-bd-like_sf"/>
</dbReference>
<dbReference type="EMBL" id="CZAI01000007">
    <property type="protein sequence ID" value="CUP79264.1"/>
    <property type="molecule type" value="Genomic_DNA"/>
</dbReference>
<dbReference type="KEGG" id="bcac:CGC64_08370"/>
<dbReference type="AlphaFoldDB" id="A0A174WWH1"/>
<feature type="domain" description="BT-3987-like N-terminal" evidence="1">
    <location>
        <begin position="183"/>
        <end position="288"/>
    </location>
</feature>
<evidence type="ECO:0000313" key="3">
    <source>
        <dbReference type="EMBL" id="CUQ48410.1"/>
    </source>
</evidence>
<dbReference type="Gene3D" id="2.60.40.1740">
    <property type="entry name" value="hypothetical protein (bacova_03559)"/>
    <property type="match status" value="2"/>
</dbReference>
<evidence type="ECO:0000313" key="5">
    <source>
        <dbReference type="EMBL" id="KAA5491825.1"/>
    </source>
</evidence>
<dbReference type="Proteomes" id="UP000284205">
    <property type="component" value="Unassembled WGS sequence"/>
</dbReference>
<dbReference type="Pfam" id="PF08522">
    <property type="entry name" value="BT_3987-like_N"/>
    <property type="match status" value="2"/>
</dbReference>
<proteinExistence type="predicted"/>
<evidence type="ECO:0000313" key="12">
    <source>
        <dbReference type="Proteomes" id="UP000475905"/>
    </source>
</evidence>
<dbReference type="STRING" id="47678.ERS852494_03099"/>
<reference evidence="7 10" key="2">
    <citation type="submission" date="2018-08" db="EMBL/GenBank/DDBJ databases">
        <title>A genome reference for cultivated species of the human gut microbiota.</title>
        <authorList>
            <person name="Zou Y."/>
            <person name="Xue W."/>
            <person name="Luo G."/>
        </authorList>
    </citation>
    <scope>NUCLEOTIDE SEQUENCE [LARGE SCALE GENOMIC DNA]</scope>
    <source>
        <strain evidence="7 10">AF24-29LB</strain>
    </source>
</reference>
<dbReference type="EMBL" id="CZBL01000018">
    <property type="protein sequence ID" value="CUQ48410.1"/>
    <property type="molecule type" value="Genomic_DNA"/>
</dbReference>